<feature type="transmembrane region" description="Helical" evidence="10">
    <location>
        <begin position="227"/>
        <end position="246"/>
    </location>
</feature>
<evidence type="ECO:0000256" key="3">
    <source>
        <dbReference type="ARBA" id="ARBA00022692"/>
    </source>
</evidence>
<organism evidence="12 13">
    <name type="scientific">Mesorhabditis belari</name>
    <dbReference type="NCBI Taxonomy" id="2138241"/>
    <lineage>
        <taxon>Eukaryota</taxon>
        <taxon>Metazoa</taxon>
        <taxon>Ecdysozoa</taxon>
        <taxon>Nematoda</taxon>
        <taxon>Chromadorea</taxon>
        <taxon>Rhabditida</taxon>
        <taxon>Rhabditina</taxon>
        <taxon>Rhabditomorpha</taxon>
        <taxon>Rhabditoidea</taxon>
        <taxon>Rhabditidae</taxon>
        <taxon>Mesorhabditinae</taxon>
        <taxon>Mesorhabditis</taxon>
    </lineage>
</organism>
<dbReference type="SUPFAM" id="SSF81324">
    <property type="entry name" value="Voltage-gated potassium channels"/>
    <property type="match status" value="2"/>
</dbReference>
<feature type="region of interest" description="Disordered" evidence="9">
    <location>
        <begin position="592"/>
        <end position="612"/>
    </location>
</feature>
<comment type="subcellular location">
    <subcellularLocation>
        <location evidence="1">Membrane</location>
        <topology evidence="1">Multi-pass membrane protein</topology>
    </subcellularLocation>
</comment>
<evidence type="ECO:0000256" key="4">
    <source>
        <dbReference type="ARBA" id="ARBA00022989"/>
    </source>
</evidence>
<evidence type="ECO:0000313" key="13">
    <source>
        <dbReference type="WBParaSite" id="MBELARI_LOCUS10929"/>
    </source>
</evidence>
<protein>
    <recommendedName>
        <fullName evidence="11">Potassium channel domain-containing protein</fullName>
    </recommendedName>
</protein>
<keyword evidence="4 10" id="KW-1133">Transmembrane helix</keyword>
<keyword evidence="12" id="KW-1185">Reference proteome</keyword>
<dbReference type="WBParaSite" id="MBELARI_LOCUS10929">
    <property type="protein sequence ID" value="MBELARI_LOCUS10929"/>
    <property type="gene ID" value="MBELARI_LOCUS10929"/>
</dbReference>
<dbReference type="GO" id="GO:0022841">
    <property type="term" value="F:potassium ion leak channel activity"/>
    <property type="evidence" value="ECO:0007669"/>
    <property type="project" value="TreeGrafter"/>
</dbReference>
<dbReference type="PANTHER" id="PTHR11003">
    <property type="entry name" value="POTASSIUM CHANNEL, SUBFAMILY K"/>
    <property type="match status" value="1"/>
</dbReference>
<dbReference type="PRINTS" id="PR01333">
    <property type="entry name" value="2POREKCHANEL"/>
</dbReference>
<evidence type="ECO:0000256" key="9">
    <source>
        <dbReference type="SAM" id="MobiDB-lite"/>
    </source>
</evidence>
<feature type="transmembrane region" description="Helical" evidence="10">
    <location>
        <begin position="138"/>
        <end position="158"/>
    </location>
</feature>
<feature type="compositionally biased region" description="Basic and acidic residues" evidence="9">
    <location>
        <begin position="1013"/>
        <end position="1024"/>
    </location>
</feature>
<keyword evidence="2 8" id="KW-0813">Transport</keyword>
<dbReference type="PANTHER" id="PTHR11003:SF86">
    <property type="entry name" value="POTASSIUM CHANNEL DOMAIN-CONTAINING PROTEIN"/>
    <property type="match status" value="1"/>
</dbReference>
<feature type="domain" description="Potassium channel" evidence="11">
    <location>
        <begin position="224"/>
        <end position="280"/>
    </location>
</feature>
<dbReference type="GO" id="GO:0015271">
    <property type="term" value="F:outward rectifier potassium channel activity"/>
    <property type="evidence" value="ECO:0007669"/>
    <property type="project" value="TreeGrafter"/>
</dbReference>
<feature type="compositionally biased region" description="Polar residues" evidence="9">
    <location>
        <begin position="916"/>
        <end position="937"/>
    </location>
</feature>
<feature type="transmembrane region" description="Helical" evidence="10">
    <location>
        <begin position="349"/>
        <end position="369"/>
    </location>
</feature>
<evidence type="ECO:0000256" key="6">
    <source>
        <dbReference type="ARBA" id="ARBA00023136"/>
    </source>
</evidence>
<dbReference type="Gene3D" id="1.10.287.70">
    <property type="match status" value="1"/>
</dbReference>
<evidence type="ECO:0000256" key="5">
    <source>
        <dbReference type="ARBA" id="ARBA00023065"/>
    </source>
</evidence>
<dbReference type="Pfam" id="PF07885">
    <property type="entry name" value="Ion_trans_2"/>
    <property type="match status" value="2"/>
</dbReference>
<keyword evidence="7 8" id="KW-0407">Ion channel</keyword>
<feature type="compositionally biased region" description="Low complexity" evidence="9">
    <location>
        <begin position="1001"/>
        <end position="1012"/>
    </location>
</feature>
<proteinExistence type="inferred from homology"/>
<name>A0AAF3EAH9_9BILA</name>
<evidence type="ECO:0000256" key="2">
    <source>
        <dbReference type="ARBA" id="ARBA00022448"/>
    </source>
</evidence>
<keyword evidence="6 10" id="KW-0472">Membrane</keyword>
<feature type="transmembrane region" description="Helical" evidence="10">
    <location>
        <begin position="376"/>
        <end position="398"/>
    </location>
</feature>
<evidence type="ECO:0000259" key="11">
    <source>
        <dbReference type="Pfam" id="PF07885"/>
    </source>
</evidence>
<dbReference type="InterPro" id="IPR013099">
    <property type="entry name" value="K_chnl_dom"/>
</dbReference>
<reference evidence="13" key="1">
    <citation type="submission" date="2024-02" db="UniProtKB">
        <authorList>
            <consortium name="WormBaseParasite"/>
        </authorList>
    </citation>
    <scope>IDENTIFICATION</scope>
</reference>
<comment type="similarity">
    <text evidence="8">Belongs to the two pore domain potassium channel (TC 1.A.1.8) family.</text>
</comment>
<keyword evidence="5 8" id="KW-0406">Ion transport</keyword>
<accession>A0AAF3EAH9</accession>
<feature type="region of interest" description="Disordered" evidence="9">
    <location>
        <begin position="988"/>
        <end position="1089"/>
    </location>
</feature>
<feature type="transmembrane region" description="Helical" evidence="10">
    <location>
        <begin position="404"/>
        <end position="426"/>
    </location>
</feature>
<sequence length="1124" mass="126262">MALLMRDARHSIANAEMALFTKGKLQQRDQPIVSPPISPPMSTDEDTLAGVEALLSRYENHRPLEVSFVSSAGSRRGSVATSLSNLDSLEGLLTDNMLGGYRSSQHDLPAPSSIGPPQKASFLARAKFFYDKYRLRNYAPFILLFLYSLMGAFIFHILEFDYEMELIHEEKQKIRLLRNATYTALYEELLRRNPSNHDHFHKASEILAKHELRLQEVKLPEHIGWDMWGAMFYVGALITTIGYGNIAPRTDLGRAFSVVYALVGIPLVLAILSQFGRTLTNVVSELWQKYRQRVKKARSRIWSKAKGAPLPTEKRRNTILDLETGNIPRDLISAAEEGDLEELEESRTIPIWLALLICVTWICACAGLFQIWERHWSYFTSLYFFFISLSTIGLGDIVPEHPRMLILMFWLVIIGLSIVSMLLSVIQIKMEEWLYNLMIRMQKEYQHALETGDLVDRSQILEKMMDNQPWFMKNFGPQLISEKQADVLERKAEQYDRVMREVNNKNVQTEGPIVDTREAQCEQARLESMGCSPKTDQAFTTCDEVSQALIGDQSLAEYSAAEDESLAQDLQLVSACEQTSIADQFSLGVQTSQKDDHNMVKKPSSMNENSSQTEIAQFQIDEIVLRLHKIQEERAKISVGITKAAILLEMLEKETQCDLLAPALLDAEILTEVMHEVAHGNLGKISVQKAEAGVSTESEFMRDQGVRTDSSMGMWCRGTQAGLPAHRDMCISTSRSGTGSPYSSTPQRDQTTLTDSGIMMSRTSATVRSPSPRMGTSSVAVQCSPCTQSHSTLTEMLHLQSRSMETLPIQSETESREVQTAKEVQDEGTDVSGIVLTDNCGTQSEDPDNEDRSMITDMPTKRDRSMETEQKSSAVHDEFTQTDTENPYVAGHMGAMSSSLPMSMSYSASVMMSISTQCSPPDSPTSTLKNYGKPSTSRLHENEENEHSDQNRIDDGQPKRELSRQEVIIQTDDSYLKIARRLDDYRTNNNKSSLLPVCAARPMSPSQSPSRDSGPDRPSERRGYYMDVRSSTRLLNPRRLNTLEQEDEPTSHALTVSEKKARSTSPAPRGRGNRRGVSRQPSLPVGIPRGRVSDFVAAHERGIPNPATTRRTPIQIIRQFSFCE</sequence>
<dbReference type="GO" id="GO:0005886">
    <property type="term" value="C:plasma membrane"/>
    <property type="evidence" value="ECO:0007669"/>
    <property type="project" value="TreeGrafter"/>
</dbReference>
<evidence type="ECO:0000313" key="12">
    <source>
        <dbReference type="Proteomes" id="UP000887575"/>
    </source>
</evidence>
<feature type="domain" description="Potassium channel" evidence="11">
    <location>
        <begin position="357"/>
        <end position="431"/>
    </location>
</feature>
<feature type="region of interest" description="Disordered" evidence="9">
    <location>
        <begin position="914"/>
        <end position="963"/>
    </location>
</feature>
<dbReference type="AlphaFoldDB" id="A0AAF3EAH9"/>
<dbReference type="GO" id="GO:0030322">
    <property type="term" value="P:stabilization of membrane potential"/>
    <property type="evidence" value="ECO:0007669"/>
    <property type="project" value="TreeGrafter"/>
</dbReference>
<feature type="compositionally biased region" description="Basic and acidic residues" evidence="9">
    <location>
        <begin position="938"/>
        <end position="963"/>
    </location>
</feature>
<feature type="compositionally biased region" description="Low complexity" evidence="9">
    <location>
        <begin position="1029"/>
        <end position="1043"/>
    </location>
</feature>
<evidence type="ECO:0000256" key="10">
    <source>
        <dbReference type="SAM" id="Phobius"/>
    </source>
</evidence>
<feature type="region of interest" description="Disordered" evidence="9">
    <location>
        <begin position="838"/>
        <end position="883"/>
    </location>
</feature>
<dbReference type="Proteomes" id="UP000887575">
    <property type="component" value="Unassembled WGS sequence"/>
</dbReference>
<evidence type="ECO:0000256" key="7">
    <source>
        <dbReference type="ARBA" id="ARBA00023303"/>
    </source>
</evidence>
<dbReference type="InterPro" id="IPR003280">
    <property type="entry name" value="2pore_dom_K_chnl"/>
</dbReference>
<feature type="compositionally biased region" description="Basic and acidic residues" evidence="9">
    <location>
        <begin position="850"/>
        <end position="879"/>
    </location>
</feature>
<evidence type="ECO:0000256" key="1">
    <source>
        <dbReference type="ARBA" id="ARBA00004141"/>
    </source>
</evidence>
<keyword evidence="3 8" id="KW-0812">Transmembrane</keyword>
<evidence type="ECO:0000256" key="8">
    <source>
        <dbReference type="RuleBase" id="RU003857"/>
    </source>
</evidence>